<dbReference type="Gene3D" id="1.20.120.1750">
    <property type="match status" value="1"/>
</dbReference>
<name>A0A8H3UUR0_VENIN</name>
<feature type="region of interest" description="Disordered" evidence="1">
    <location>
        <begin position="356"/>
        <end position="378"/>
    </location>
</feature>
<dbReference type="SUPFAM" id="SSF57850">
    <property type="entry name" value="RING/U-box"/>
    <property type="match status" value="1"/>
</dbReference>
<gene>
    <name evidence="2" type="ORF">EG328_002455</name>
</gene>
<proteinExistence type="predicted"/>
<feature type="region of interest" description="Disordered" evidence="1">
    <location>
        <begin position="1"/>
        <end position="23"/>
    </location>
</feature>
<evidence type="ECO:0000313" key="2">
    <source>
        <dbReference type="EMBL" id="KAE9976670.1"/>
    </source>
</evidence>
<dbReference type="Proteomes" id="UP000447873">
    <property type="component" value="Unassembled WGS sequence"/>
</dbReference>
<evidence type="ECO:0000256" key="1">
    <source>
        <dbReference type="SAM" id="MobiDB-lite"/>
    </source>
</evidence>
<protein>
    <recommendedName>
        <fullName evidence="4">RING-type domain-containing protein</fullName>
    </recommendedName>
</protein>
<organism evidence="2 3">
    <name type="scientific">Venturia inaequalis</name>
    <name type="common">Apple scab fungus</name>
    <dbReference type="NCBI Taxonomy" id="5025"/>
    <lineage>
        <taxon>Eukaryota</taxon>
        <taxon>Fungi</taxon>
        <taxon>Dikarya</taxon>
        <taxon>Ascomycota</taxon>
        <taxon>Pezizomycotina</taxon>
        <taxon>Dothideomycetes</taxon>
        <taxon>Pleosporomycetidae</taxon>
        <taxon>Venturiales</taxon>
        <taxon>Venturiaceae</taxon>
        <taxon>Venturia</taxon>
    </lineage>
</organism>
<comment type="caution">
    <text evidence="2">The sequence shown here is derived from an EMBL/GenBank/DDBJ whole genome shotgun (WGS) entry which is preliminary data.</text>
</comment>
<dbReference type="AlphaFoldDB" id="A0A8H3UUR0"/>
<reference evidence="2 3" key="1">
    <citation type="submission" date="2018-12" db="EMBL/GenBank/DDBJ databases">
        <title>Venturia inaequalis Genome Resource.</title>
        <authorList>
            <person name="Lichtner F.J."/>
        </authorList>
    </citation>
    <scope>NUCLEOTIDE SEQUENCE [LARGE SCALE GENOMIC DNA]</scope>
    <source>
        <strain evidence="2 3">120213</strain>
    </source>
</reference>
<feature type="compositionally biased region" description="Acidic residues" evidence="1">
    <location>
        <begin position="431"/>
        <end position="442"/>
    </location>
</feature>
<dbReference type="CDD" id="cd20336">
    <property type="entry name" value="Rcat_RBR"/>
    <property type="match status" value="1"/>
</dbReference>
<sequence>MFGATRQSADVGGTPATPSDPGLPESRVLKECVLCNDRVELEDVEKLPCGRHYVCRKGCLPEFFENAIAMQSLYPPKCCHMRFDIGKYEHLLTVDLIARYLEKAQEYHTDPRLRRYCPEDNTFLPPESYEDHGDNKETTIARCKECSQSTCISCTELAEPPSFVHDCKPKKVETNKEYSNENRFKGCPFCGRLGILPDACNHITCSCGGEWCFICLEPLDNSHNHDDCKEYGDPEYDEEGYDDRNFHRDTGFDRDGYTRAGYNIRGLNRQGERMQGFADRVRSHKESEEHGWMQEWMHAHTLSQADFQTFVTQLFARYHNDREALARYGVWVRRNDMLDLGDVRLLSRIRPDQDGEFAPIRSETPAPIERGTPGPVRRRGMLAPVQRGMLAPVQRGMPAPVQGRRARIGPGTPGPFMRRGTHGPVRRDTPEPDLDSDNDGSDDTNFSIRGPSQVQRSCQHSFTQFLGTRLCGVCSRPTRGRVYAECSTCSVKTCLNCSLDFSANVQSHWPVDQGA</sequence>
<accession>A0A8H3UUR0</accession>
<evidence type="ECO:0000313" key="3">
    <source>
        <dbReference type="Proteomes" id="UP000447873"/>
    </source>
</evidence>
<dbReference type="EMBL" id="WNWS01000169">
    <property type="protein sequence ID" value="KAE9976670.1"/>
    <property type="molecule type" value="Genomic_DNA"/>
</dbReference>
<evidence type="ECO:0008006" key="4">
    <source>
        <dbReference type="Google" id="ProtNLM"/>
    </source>
</evidence>
<feature type="region of interest" description="Disordered" evidence="1">
    <location>
        <begin position="397"/>
        <end position="452"/>
    </location>
</feature>